<reference evidence="1" key="2">
    <citation type="submission" date="2021-02" db="EMBL/GenBank/DDBJ databases">
        <title>Aspergillus luchuensis mut. kawachii IFO 4304 genome sequence.</title>
        <authorList>
            <person name="Mori K."/>
            <person name="Kadooka C."/>
            <person name="Goto M."/>
            <person name="Futagami T."/>
        </authorList>
    </citation>
    <scope>NUCLEOTIDE SEQUENCE</scope>
    <source>
        <strain evidence="1">IFO 4308</strain>
    </source>
</reference>
<reference evidence="1" key="1">
    <citation type="submission" date="2021-01" db="EMBL/GenBank/DDBJ databases">
        <authorList>
            <consortium name="Aspergillus luchuensis mut. kawachii IFO 4304 genome sequencing consortium"/>
            <person name="Kazuki M."/>
            <person name="Futagami T."/>
        </authorList>
    </citation>
    <scope>NUCLEOTIDE SEQUENCE</scope>
    <source>
        <strain evidence="1">IFO 4308</strain>
    </source>
</reference>
<dbReference type="Proteomes" id="UP000661280">
    <property type="component" value="Chromosome 5"/>
</dbReference>
<accession>A0A7R7ZZ33</accession>
<sequence>MILTRLLGQLRAIQHENGSGGALRSLGIQRSSEDLRNPAETGLSGVKSSGQCYIEDRKTFLSVAKCEAANRQKMQFPPSHGLLEWLGRSLNRSKIRTRAANETKNISQLKFFEISIPEKIERPTNSVEGFY</sequence>
<dbReference type="GeneID" id="64961480"/>
<gene>
    <name evidence="1" type="ORF">AKAW2_50500A</name>
</gene>
<keyword evidence="2" id="KW-1185">Reference proteome</keyword>
<dbReference type="AlphaFoldDB" id="A0A7R7ZZ33"/>
<evidence type="ECO:0000313" key="1">
    <source>
        <dbReference type="EMBL" id="BCS00159.1"/>
    </source>
</evidence>
<dbReference type="KEGG" id="aluc:AKAW2_50500A"/>
<proteinExistence type="predicted"/>
<evidence type="ECO:0000313" key="2">
    <source>
        <dbReference type="Proteomes" id="UP000661280"/>
    </source>
</evidence>
<dbReference type="RefSeq" id="XP_041543921.1">
    <property type="nucleotide sequence ID" value="XM_041690326.1"/>
</dbReference>
<name>A0A7R7ZZ33_ASPKA</name>
<dbReference type="EMBL" id="AP024429">
    <property type="protein sequence ID" value="BCS00159.1"/>
    <property type="molecule type" value="Genomic_DNA"/>
</dbReference>
<organism evidence="1 2">
    <name type="scientific">Aspergillus kawachii</name>
    <name type="common">White koji mold</name>
    <name type="synonym">Aspergillus awamori var. kawachi</name>
    <dbReference type="NCBI Taxonomy" id="1069201"/>
    <lineage>
        <taxon>Eukaryota</taxon>
        <taxon>Fungi</taxon>
        <taxon>Dikarya</taxon>
        <taxon>Ascomycota</taxon>
        <taxon>Pezizomycotina</taxon>
        <taxon>Eurotiomycetes</taxon>
        <taxon>Eurotiomycetidae</taxon>
        <taxon>Eurotiales</taxon>
        <taxon>Aspergillaceae</taxon>
        <taxon>Aspergillus</taxon>
        <taxon>Aspergillus subgen. Circumdati</taxon>
    </lineage>
</organism>
<protein>
    <submittedName>
        <fullName evidence="1">Uncharacterized protein</fullName>
    </submittedName>
</protein>